<feature type="region of interest" description="Disordered" evidence="1">
    <location>
        <begin position="1"/>
        <end position="24"/>
    </location>
</feature>
<accession>A0A9P7RJQ0</accession>
<dbReference type="GeneID" id="66082914"/>
<keyword evidence="5" id="KW-1185">Reference proteome</keyword>
<protein>
    <recommendedName>
        <fullName evidence="3">DUF6535 domain-containing protein</fullName>
    </recommendedName>
</protein>
<keyword evidence="2" id="KW-0472">Membrane</keyword>
<gene>
    <name evidence="4" type="ORF">E1B28_013839</name>
</gene>
<sequence length="902" mass="102072">MAGIEDSKDTSRGRLRNTSGYSDFDQGEKWERRLDSIRTDSFEENLREANANEFPPDPNKPTVQQSWDAIMKMSDMLDDDNMNGYKEDLDTLLVFAGLFSSVVTAFVVESYGWLQADPADTTVALLSQIAHQMSSGGQSQSLPPPPPLPFTPSPSVVRINTFWFLSLTLALVDALFGLLCKQWVREQQRKIIARTPGQALTLRWLRLQSFERWHVPKILACLPILLEIALFLFFAGLLELLYIRNQILFAFTFTVIGIAVVFYLTTTLLPGIDILRQVFETHPYFATENPVFEPDDILRLPKIEFICPYRSPQSGFLFHLFAAVYRIPGCKRLLYSFITTFNREWKKSTASIGNLDYLLTKNIAGISNWSSVDMNTVERFSSIPKCPDLYQLKGFRWLAQGARDIPAMKPHVKNVLGEVHPHLVMPAVFDRWESPYGKPMWSATDVEGVLELGHRRGDNDMFNDQATGEDLGLASRILCFRYLLATYDDYRVVDSGSDDLARVAGELWDQIRKHPRGDSRVISTLVCPGEFLMAPAREWRGKGLEFYKKQWDKMDLKSQVKLVENTSKSMNSFLKTSKRSKDEVGGTLLASTYGLDFFIFLNDKVCETGTLHQRPWTIEHWMEMLSHVRRVHQLPIQYFKSIPGTFPIPSSELKRTLDYSGTSESTLVGLLDTYEECWNGAHRFVKQRAVCAVSDHIHRVLPSGLDPLSPLSEEPDQLSSSPSSTFITSARGLSFLTFVNERFHKDFGLLDWCGQNTICRWVDALERVRIHRRLPLRYFSPLPMRYRVTGEVTGWYKAKDLKEGGGIFDIGGLGVPSAKGDEEDQTEEIQKASNEGGSSSTSSGGEKPWSGSAQVFKLTTDIDNHQRTQVTVLEFDSGDAEKWETQDRQKVLAGGPGAESNV</sequence>
<evidence type="ECO:0000313" key="4">
    <source>
        <dbReference type="EMBL" id="KAG7085299.1"/>
    </source>
</evidence>
<keyword evidence="2" id="KW-1133">Transmembrane helix</keyword>
<feature type="domain" description="DUF6535" evidence="3">
    <location>
        <begin position="67"/>
        <end position="241"/>
    </location>
</feature>
<name>A0A9P7RJQ0_9AGAR</name>
<evidence type="ECO:0000313" key="5">
    <source>
        <dbReference type="Proteomes" id="UP001049176"/>
    </source>
</evidence>
<evidence type="ECO:0000256" key="1">
    <source>
        <dbReference type="SAM" id="MobiDB-lite"/>
    </source>
</evidence>
<dbReference type="InterPro" id="IPR045338">
    <property type="entry name" value="DUF6535"/>
</dbReference>
<dbReference type="RefSeq" id="XP_043001770.1">
    <property type="nucleotide sequence ID" value="XM_043160644.1"/>
</dbReference>
<dbReference type="Proteomes" id="UP001049176">
    <property type="component" value="Unassembled WGS sequence"/>
</dbReference>
<feature type="transmembrane region" description="Helical" evidence="2">
    <location>
        <begin position="218"/>
        <end position="241"/>
    </location>
</feature>
<reference evidence="4" key="1">
    <citation type="journal article" date="2021" name="Genome Biol. Evol.">
        <title>The assembled and annotated genome of the fairy-ring fungus Marasmius oreades.</title>
        <authorList>
            <person name="Hiltunen M."/>
            <person name="Ament-Velasquez S.L."/>
            <person name="Johannesson H."/>
        </authorList>
    </citation>
    <scope>NUCLEOTIDE SEQUENCE</scope>
    <source>
        <strain evidence="4">03SP1</strain>
    </source>
</reference>
<feature type="region of interest" description="Disordered" evidence="1">
    <location>
        <begin position="876"/>
        <end position="902"/>
    </location>
</feature>
<keyword evidence="2" id="KW-0812">Transmembrane</keyword>
<feature type="compositionally biased region" description="Basic and acidic residues" evidence="1">
    <location>
        <begin position="879"/>
        <end position="890"/>
    </location>
</feature>
<dbReference type="KEGG" id="more:E1B28_013839"/>
<feature type="compositionally biased region" description="Low complexity" evidence="1">
    <location>
        <begin position="836"/>
        <end position="845"/>
    </location>
</feature>
<organism evidence="4 5">
    <name type="scientific">Marasmius oreades</name>
    <name type="common">fairy-ring Marasmius</name>
    <dbReference type="NCBI Taxonomy" id="181124"/>
    <lineage>
        <taxon>Eukaryota</taxon>
        <taxon>Fungi</taxon>
        <taxon>Dikarya</taxon>
        <taxon>Basidiomycota</taxon>
        <taxon>Agaricomycotina</taxon>
        <taxon>Agaricomycetes</taxon>
        <taxon>Agaricomycetidae</taxon>
        <taxon>Agaricales</taxon>
        <taxon>Marasmiineae</taxon>
        <taxon>Marasmiaceae</taxon>
        <taxon>Marasmius</taxon>
    </lineage>
</organism>
<comment type="caution">
    <text evidence="4">The sequence shown here is derived from an EMBL/GenBank/DDBJ whole genome shotgun (WGS) entry which is preliminary data.</text>
</comment>
<proteinExistence type="predicted"/>
<dbReference type="AlphaFoldDB" id="A0A9P7RJQ0"/>
<feature type="transmembrane region" description="Helical" evidence="2">
    <location>
        <begin position="92"/>
        <end position="114"/>
    </location>
</feature>
<dbReference type="OrthoDB" id="3235960at2759"/>
<feature type="region of interest" description="Disordered" evidence="1">
    <location>
        <begin position="813"/>
        <end position="861"/>
    </location>
</feature>
<dbReference type="Pfam" id="PF20153">
    <property type="entry name" value="DUF6535"/>
    <property type="match status" value="1"/>
</dbReference>
<evidence type="ECO:0000259" key="3">
    <source>
        <dbReference type="Pfam" id="PF20153"/>
    </source>
</evidence>
<evidence type="ECO:0000256" key="2">
    <source>
        <dbReference type="SAM" id="Phobius"/>
    </source>
</evidence>
<feature type="transmembrane region" description="Helical" evidence="2">
    <location>
        <begin position="247"/>
        <end position="269"/>
    </location>
</feature>
<feature type="compositionally biased region" description="Basic and acidic residues" evidence="1">
    <location>
        <begin position="1"/>
        <end position="12"/>
    </location>
</feature>
<dbReference type="EMBL" id="MU249552">
    <property type="protein sequence ID" value="KAG7085299.1"/>
    <property type="molecule type" value="Genomic_DNA"/>
</dbReference>